<sequence length="142" mass="14876">MIPVAIAALVVWLITVGVGSYMVRLWLGNGGLTRDSSHFPPARVFTHLGLAVAGLIVWILHLATGLTLLAWIAFADLVLVALLGGLLVNRWRVDGRAAMADPGASRPDLAEQHISRPPVVLHGVLASATLILVLLAALGVGT</sequence>
<keyword evidence="1" id="KW-0812">Transmembrane</keyword>
<feature type="transmembrane region" description="Helical" evidence="1">
    <location>
        <begin position="69"/>
        <end position="89"/>
    </location>
</feature>
<name>A0ABP6ZK15_9ACTN</name>
<gene>
    <name evidence="2" type="ORF">GCM10022236_11150</name>
</gene>
<dbReference type="Proteomes" id="UP001501490">
    <property type="component" value="Unassembled WGS sequence"/>
</dbReference>
<keyword evidence="1" id="KW-1133">Transmembrane helix</keyword>
<proteinExistence type="predicted"/>
<protein>
    <recommendedName>
        <fullName evidence="4">DUF2269 family protein</fullName>
    </recommendedName>
</protein>
<organism evidence="2 3">
    <name type="scientific">Microlunatus ginsengisoli</name>
    <dbReference type="NCBI Taxonomy" id="363863"/>
    <lineage>
        <taxon>Bacteria</taxon>
        <taxon>Bacillati</taxon>
        <taxon>Actinomycetota</taxon>
        <taxon>Actinomycetes</taxon>
        <taxon>Propionibacteriales</taxon>
        <taxon>Propionibacteriaceae</taxon>
        <taxon>Microlunatus</taxon>
    </lineage>
</organism>
<accession>A0ABP6ZK15</accession>
<feature type="transmembrane region" description="Helical" evidence="1">
    <location>
        <begin position="119"/>
        <end position="140"/>
    </location>
</feature>
<evidence type="ECO:0008006" key="4">
    <source>
        <dbReference type="Google" id="ProtNLM"/>
    </source>
</evidence>
<feature type="transmembrane region" description="Helical" evidence="1">
    <location>
        <begin position="6"/>
        <end position="23"/>
    </location>
</feature>
<keyword evidence="1" id="KW-0472">Membrane</keyword>
<evidence type="ECO:0000313" key="2">
    <source>
        <dbReference type="EMBL" id="GAA3611197.1"/>
    </source>
</evidence>
<evidence type="ECO:0000256" key="1">
    <source>
        <dbReference type="SAM" id="Phobius"/>
    </source>
</evidence>
<dbReference type="EMBL" id="BAABAB010000007">
    <property type="protein sequence ID" value="GAA3611197.1"/>
    <property type="molecule type" value="Genomic_DNA"/>
</dbReference>
<feature type="transmembrane region" description="Helical" evidence="1">
    <location>
        <begin position="44"/>
        <end position="63"/>
    </location>
</feature>
<reference evidence="3" key="1">
    <citation type="journal article" date="2019" name="Int. J. Syst. Evol. Microbiol.">
        <title>The Global Catalogue of Microorganisms (GCM) 10K type strain sequencing project: providing services to taxonomists for standard genome sequencing and annotation.</title>
        <authorList>
            <consortium name="The Broad Institute Genomics Platform"/>
            <consortium name="The Broad Institute Genome Sequencing Center for Infectious Disease"/>
            <person name="Wu L."/>
            <person name="Ma J."/>
        </authorList>
    </citation>
    <scope>NUCLEOTIDE SEQUENCE [LARGE SCALE GENOMIC DNA]</scope>
    <source>
        <strain evidence="3">JCM 16929</strain>
    </source>
</reference>
<comment type="caution">
    <text evidence="2">The sequence shown here is derived from an EMBL/GenBank/DDBJ whole genome shotgun (WGS) entry which is preliminary data.</text>
</comment>
<evidence type="ECO:0000313" key="3">
    <source>
        <dbReference type="Proteomes" id="UP001501490"/>
    </source>
</evidence>
<dbReference type="RefSeq" id="WP_344802209.1">
    <property type="nucleotide sequence ID" value="NZ_BAABAB010000007.1"/>
</dbReference>
<keyword evidence="3" id="KW-1185">Reference proteome</keyword>